<dbReference type="RefSeq" id="WP_073142344.1">
    <property type="nucleotide sequence ID" value="NZ_FQWQ01000005.1"/>
</dbReference>
<dbReference type="NCBIfam" id="TIGR02226">
    <property type="entry name" value="two_anch"/>
    <property type="match status" value="1"/>
</dbReference>
<accession>A0A1M5X0R4</accession>
<feature type="transmembrane region" description="Helical" evidence="1">
    <location>
        <begin position="641"/>
        <end position="660"/>
    </location>
</feature>
<sequence>MSFLYPSFLWALGALSIPVIIHLFNFRRTIRVYFSNTRFLRQVKEVTTAKRRLKHYLVLAARLLFLFFLVITFSQPVIPAREQVGTGQNILLYLDNSQSMSALTDDKTRGLDAGVSFARSIVEVFPPDTRYRLITNDFSPFSNTYKTKAEVLDLLTQIRLSPVSRSQVEIQERIRQEGAKRGREIFWISDFQKSTLGQVTAPDTTARLHLVPIAYGQLSNVFIDSAYLENPFSAGGGKNVLHVKVRNDGRKEVTQLNLKLTLNGVQAGTSLLDIAQGGMAETTFDLATGLSGLNEARLTFNDFPVSFDNEFYLALNFTDKIRVLEIKNTAAPTVVEKVFGNKDVFDFASYPVNNFNYGLLPQADLVVVNGLNSIDASLGGALRRYILDNGTLLLAPGTTPDVESLKNFLQLATLKDTGNKTTLELDRPDFSNPFFENVFEERSVSLAMPKAIRRLDWGGDNSALLKFKDGQPFLSLFPQRGKVYVLASALDASQTDFFNHAIFVPVMYRIAASGKKNDLKPYYTLLEDFITLHVDSLKGEEPLRWEGPEEVIPAQRTVNDDVIFDIPKFSISRGFYKVVMRRDTINLLAFNLDKAESLMDQYSGPEMKQLLGGGDNITIFEVGSTDAFSKEIKERYLGTPLWKYALLLALTFLLAEILLIRFMK</sequence>
<evidence type="ECO:0000259" key="2">
    <source>
        <dbReference type="Pfam" id="PF07584"/>
    </source>
</evidence>
<protein>
    <submittedName>
        <fullName evidence="3">N-terminal double-transmembrane domain-containing protein</fullName>
    </submittedName>
</protein>
<evidence type="ECO:0000313" key="4">
    <source>
        <dbReference type="Proteomes" id="UP000184212"/>
    </source>
</evidence>
<dbReference type="SUPFAM" id="SSF53300">
    <property type="entry name" value="vWA-like"/>
    <property type="match status" value="1"/>
</dbReference>
<dbReference type="OrthoDB" id="9810200at2"/>
<dbReference type="EMBL" id="FQWQ01000005">
    <property type="protein sequence ID" value="SHH93381.1"/>
    <property type="molecule type" value="Genomic_DNA"/>
</dbReference>
<keyword evidence="4" id="KW-1185">Reference proteome</keyword>
<dbReference type="InterPro" id="IPR024163">
    <property type="entry name" value="Aerotolerance_reg_N"/>
</dbReference>
<dbReference type="AlphaFoldDB" id="A0A1M5X0R4"/>
<dbReference type="PANTHER" id="PTHR37464:SF1">
    <property type="entry name" value="BLL2463 PROTEIN"/>
    <property type="match status" value="1"/>
</dbReference>
<feature type="domain" description="Aerotolerance regulator N-terminal" evidence="2">
    <location>
        <begin position="1"/>
        <end position="76"/>
    </location>
</feature>
<dbReference type="STRING" id="947013.SAMN04488109_6210"/>
<feature type="transmembrane region" description="Helical" evidence="1">
    <location>
        <begin position="56"/>
        <end position="74"/>
    </location>
</feature>
<dbReference type="InterPro" id="IPR036465">
    <property type="entry name" value="vWFA_dom_sf"/>
</dbReference>
<keyword evidence="1" id="KW-0472">Membrane</keyword>
<evidence type="ECO:0000256" key="1">
    <source>
        <dbReference type="SAM" id="Phobius"/>
    </source>
</evidence>
<dbReference type="PANTHER" id="PTHR37464">
    <property type="entry name" value="BLL2463 PROTEIN"/>
    <property type="match status" value="1"/>
</dbReference>
<dbReference type="InterPro" id="IPR011933">
    <property type="entry name" value="Double_TM_dom"/>
</dbReference>
<keyword evidence="1" id="KW-1133">Transmembrane helix</keyword>
<evidence type="ECO:0000313" key="3">
    <source>
        <dbReference type="EMBL" id="SHH93381.1"/>
    </source>
</evidence>
<gene>
    <name evidence="3" type="ORF">SAMN04488109_6210</name>
</gene>
<name>A0A1M5X0R4_9BACT</name>
<organism evidence="3 4">
    <name type="scientific">Chryseolinea serpens</name>
    <dbReference type="NCBI Taxonomy" id="947013"/>
    <lineage>
        <taxon>Bacteria</taxon>
        <taxon>Pseudomonadati</taxon>
        <taxon>Bacteroidota</taxon>
        <taxon>Cytophagia</taxon>
        <taxon>Cytophagales</taxon>
        <taxon>Fulvivirgaceae</taxon>
        <taxon>Chryseolinea</taxon>
    </lineage>
</organism>
<proteinExistence type="predicted"/>
<dbReference type="Proteomes" id="UP000184212">
    <property type="component" value="Unassembled WGS sequence"/>
</dbReference>
<reference evidence="3 4" key="1">
    <citation type="submission" date="2016-11" db="EMBL/GenBank/DDBJ databases">
        <authorList>
            <person name="Jaros S."/>
            <person name="Januszkiewicz K."/>
            <person name="Wedrychowicz H."/>
        </authorList>
    </citation>
    <scope>NUCLEOTIDE SEQUENCE [LARGE SCALE GENOMIC DNA]</scope>
    <source>
        <strain evidence="3 4">DSM 24574</strain>
    </source>
</reference>
<dbReference type="Pfam" id="PF07584">
    <property type="entry name" value="BatA"/>
    <property type="match status" value="1"/>
</dbReference>
<feature type="transmembrane region" description="Helical" evidence="1">
    <location>
        <begin position="6"/>
        <end position="26"/>
    </location>
</feature>
<keyword evidence="1 3" id="KW-0812">Transmembrane</keyword>